<evidence type="ECO:0000256" key="2">
    <source>
        <dbReference type="ARBA" id="ARBA00006434"/>
    </source>
</evidence>
<feature type="transmembrane region" description="Helical" evidence="7">
    <location>
        <begin position="39"/>
        <end position="60"/>
    </location>
</feature>
<feature type="transmembrane region" description="Helical" evidence="7">
    <location>
        <begin position="155"/>
        <end position="177"/>
    </location>
</feature>
<organism evidence="8 9">
    <name type="scientific">Flagellimonas lutaonensis</name>
    <dbReference type="NCBI Taxonomy" id="516051"/>
    <lineage>
        <taxon>Bacteria</taxon>
        <taxon>Pseudomonadati</taxon>
        <taxon>Bacteroidota</taxon>
        <taxon>Flavobacteriia</taxon>
        <taxon>Flavobacteriales</taxon>
        <taxon>Flavobacteriaceae</taxon>
        <taxon>Flagellimonas</taxon>
    </lineage>
</organism>
<feature type="transmembrane region" description="Helical" evidence="7">
    <location>
        <begin position="189"/>
        <end position="209"/>
    </location>
</feature>
<protein>
    <submittedName>
        <fullName evidence="8">Sodium transporter</fullName>
    </submittedName>
</protein>
<feature type="transmembrane region" description="Helical" evidence="7">
    <location>
        <begin position="382"/>
        <end position="401"/>
    </location>
</feature>
<accession>A0A0D5YS34</accession>
<keyword evidence="5 7" id="KW-0472">Membrane</keyword>
<keyword evidence="4 7" id="KW-1133">Transmembrane helix</keyword>
<dbReference type="Pfam" id="PF00474">
    <property type="entry name" value="SSF"/>
    <property type="match status" value="1"/>
</dbReference>
<dbReference type="HOGENOM" id="CLU_018808_9_3_10"/>
<evidence type="ECO:0000256" key="5">
    <source>
        <dbReference type="ARBA" id="ARBA00023136"/>
    </source>
</evidence>
<feature type="transmembrane region" description="Helical" evidence="7">
    <location>
        <begin position="445"/>
        <end position="463"/>
    </location>
</feature>
<feature type="transmembrane region" description="Helical" evidence="7">
    <location>
        <begin position="488"/>
        <end position="508"/>
    </location>
</feature>
<dbReference type="GO" id="GO:0005412">
    <property type="term" value="F:D-glucose:sodium symporter activity"/>
    <property type="evidence" value="ECO:0007669"/>
    <property type="project" value="TreeGrafter"/>
</dbReference>
<dbReference type="RefSeq" id="WP_045801417.1">
    <property type="nucleotide sequence ID" value="NZ_CP011071.1"/>
</dbReference>
<sequence>MGNLTTIDFIVVALYFILVFGIAWFVTVKEKSGASSQDYFLGGRNLGWFAIGASLFASNIGSEHLIGLSGAGARGAFPEAQFEILAALILLLLGWVFVPFYIKSGVFTMPEFLERRYNRGSRMYLSLISIVSYVLTKISFTIFAGALVFEVLLGIPFWTGAIITVIATGIYTVFGGLKAVIYTDMVQSIIFILGGAAATYFGLQAIGGWDNVVIAIQDNAPNADTFMSLWRHEEYPWTGVLLGAPILGIWYWCTDQFIVQRVLSAKNIKVARQGTIFGGFLKLLPLFIFVFPGIIAYALSVTEFPDMFTVTNPITGETKTTTDAALPALILRVLPVGFKGLVVAGFLAALMSSLSSVFNSTSTLFTFDFYKQWKPQASEKELVMIGRVATVLLVIVGLAWIPFMKKLTEGGGIYKYLQSVQAYISPPIAAAFLLGIFYKKINGKGALAALWTGFVLGIGRLVLEFMSQEGGLAISETSLLGTLVTMNFLHYAIFLFVTSIVIMVVVSLGTQKTAKELDPALLYDYHPTEKKESLFKSKEIWLTMAIIAVVLVLWWVFR</sequence>
<name>A0A0D5YS34_9FLAO</name>
<dbReference type="NCBIfam" id="TIGR00813">
    <property type="entry name" value="sss"/>
    <property type="match status" value="1"/>
</dbReference>
<dbReference type="PROSITE" id="PS50283">
    <property type="entry name" value="NA_SOLUT_SYMP_3"/>
    <property type="match status" value="1"/>
</dbReference>
<feature type="transmembrane region" description="Helical" evidence="7">
    <location>
        <begin position="6"/>
        <end position="27"/>
    </location>
</feature>
<feature type="transmembrane region" description="Helical" evidence="7">
    <location>
        <begin position="80"/>
        <end position="102"/>
    </location>
</feature>
<feature type="transmembrane region" description="Helical" evidence="7">
    <location>
        <begin position="235"/>
        <end position="253"/>
    </location>
</feature>
<comment type="subcellular location">
    <subcellularLocation>
        <location evidence="1">Membrane</location>
        <topology evidence="1">Multi-pass membrane protein</topology>
    </subcellularLocation>
</comment>
<evidence type="ECO:0000313" key="9">
    <source>
        <dbReference type="Proteomes" id="UP000032726"/>
    </source>
</evidence>
<gene>
    <name evidence="8" type="ORF">VC82_1042</name>
</gene>
<dbReference type="CDD" id="cd10329">
    <property type="entry name" value="SLC5sbd_SGLT1-like"/>
    <property type="match status" value="1"/>
</dbReference>
<evidence type="ECO:0000256" key="4">
    <source>
        <dbReference type="ARBA" id="ARBA00022989"/>
    </source>
</evidence>
<dbReference type="InterPro" id="IPR018212">
    <property type="entry name" value="Na/solute_symporter_CS"/>
</dbReference>
<dbReference type="PANTHER" id="PTHR11819">
    <property type="entry name" value="SOLUTE CARRIER FAMILY 5"/>
    <property type="match status" value="1"/>
</dbReference>
<evidence type="ECO:0000313" key="8">
    <source>
        <dbReference type="EMBL" id="AKA34688.1"/>
    </source>
</evidence>
<dbReference type="Gene3D" id="1.20.1730.10">
    <property type="entry name" value="Sodium/glucose cotransporter"/>
    <property type="match status" value="1"/>
</dbReference>
<dbReference type="GO" id="GO:0005886">
    <property type="term" value="C:plasma membrane"/>
    <property type="evidence" value="ECO:0007669"/>
    <property type="project" value="TreeGrafter"/>
</dbReference>
<evidence type="ECO:0000256" key="1">
    <source>
        <dbReference type="ARBA" id="ARBA00004141"/>
    </source>
</evidence>
<feature type="transmembrane region" description="Helical" evidence="7">
    <location>
        <begin position="123"/>
        <end position="149"/>
    </location>
</feature>
<feature type="transmembrane region" description="Helical" evidence="7">
    <location>
        <begin position="540"/>
        <end position="557"/>
    </location>
</feature>
<dbReference type="InterPro" id="IPR038377">
    <property type="entry name" value="Na/Glc_symporter_sf"/>
</dbReference>
<dbReference type="EMBL" id="CP011071">
    <property type="protein sequence ID" value="AKA34688.1"/>
    <property type="molecule type" value="Genomic_DNA"/>
</dbReference>
<dbReference type="InterPro" id="IPR001734">
    <property type="entry name" value="Na/solute_symporter"/>
</dbReference>
<evidence type="ECO:0000256" key="7">
    <source>
        <dbReference type="SAM" id="Phobius"/>
    </source>
</evidence>
<dbReference type="AlphaFoldDB" id="A0A0D5YS34"/>
<feature type="transmembrane region" description="Helical" evidence="7">
    <location>
        <begin position="421"/>
        <end position="438"/>
    </location>
</feature>
<dbReference type="Proteomes" id="UP000032726">
    <property type="component" value="Chromosome"/>
</dbReference>
<evidence type="ECO:0000256" key="3">
    <source>
        <dbReference type="ARBA" id="ARBA00022692"/>
    </source>
</evidence>
<dbReference type="PANTHER" id="PTHR11819:SF195">
    <property type="entry name" value="SODIUM_GLUCOSE COTRANSPORTER 4"/>
    <property type="match status" value="1"/>
</dbReference>
<dbReference type="PATRIC" id="fig|516051.4.peg.1080"/>
<dbReference type="PROSITE" id="PS00457">
    <property type="entry name" value="NA_SOLUT_SYMP_2"/>
    <property type="match status" value="1"/>
</dbReference>
<dbReference type="KEGG" id="mlt:VC82_1042"/>
<dbReference type="OrthoDB" id="9814523at2"/>
<reference evidence="8 9" key="1">
    <citation type="submission" date="2015-03" db="EMBL/GenBank/DDBJ databases">
        <title>Complete genome sequence of Muricauda lutaonensis CC-HSB-11T, isolated from a coastal hot spring.</title>
        <authorList>
            <person name="Kim K.M."/>
        </authorList>
    </citation>
    <scope>NUCLEOTIDE SEQUENCE [LARGE SCALE GENOMIC DNA]</scope>
    <source>
        <strain evidence="8 9">CC-HSB-11</strain>
    </source>
</reference>
<keyword evidence="9" id="KW-1185">Reference proteome</keyword>
<dbReference type="STRING" id="516051.VC82_1042"/>
<feature type="transmembrane region" description="Helical" evidence="7">
    <location>
        <begin position="341"/>
        <end position="370"/>
    </location>
</feature>
<evidence type="ECO:0000256" key="6">
    <source>
        <dbReference type="RuleBase" id="RU362091"/>
    </source>
</evidence>
<proteinExistence type="inferred from homology"/>
<keyword evidence="3 7" id="KW-0812">Transmembrane</keyword>
<comment type="similarity">
    <text evidence="2 6">Belongs to the sodium:solute symporter (SSF) (TC 2.A.21) family.</text>
</comment>
<feature type="transmembrane region" description="Helical" evidence="7">
    <location>
        <begin position="274"/>
        <end position="299"/>
    </location>
</feature>